<gene>
    <name evidence="2" type="ORF">DW654_13270</name>
</gene>
<organism evidence="2 3">
    <name type="scientific">Roseburia inulinivorans</name>
    <dbReference type="NCBI Taxonomy" id="360807"/>
    <lineage>
        <taxon>Bacteria</taxon>
        <taxon>Bacillati</taxon>
        <taxon>Bacillota</taxon>
        <taxon>Clostridia</taxon>
        <taxon>Lachnospirales</taxon>
        <taxon>Lachnospiraceae</taxon>
        <taxon>Roseburia</taxon>
    </lineage>
</organism>
<dbReference type="SUPFAM" id="SSF55729">
    <property type="entry name" value="Acyl-CoA N-acyltransferases (Nat)"/>
    <property type="match status" value="1"/>
</dbReference>
<accession>A0A414QNF2</accession>
<name>A0A414QNF2_9FIRM</name>
<evidence type="ECO:0000313" key="3">
    <source>
        <dbReference type="Proteomes" id="UP000283701"/>
    </source>
</evidence>
<feature type="domain" description="N-acetyltransferase" evidence="1">
    <location>
        <begin position="142"/>
        <end position="268"/>
    </location>
</feature>
<dbReference type="AlphaFoldDB" id="A0A414QNF2"/>
<dbReference type="InterPro" id="IPR000182">
    <property type="entry name" value="GNAT_dom"/>
</dbReference>
<dbReference type="Proteomes" id="UP000283701">
    <property type="component" value="Unassembled WGS sequence"/>
</dbReference>
<dbReference type="InterPro" id="IPR016181">
    <property type="entry name" value="Acyl_CoA_acyltransferase"/>
</dbReference>
<protein>
    <submittedName>
        <fullName evidence="2">GNAT family N-acetyltransferase</fullName>
    </submittedName>
</protein>
<dbReference type="GO" id="GO:0016747">
    <property type="term" value="F:acyltransferase activity, transferring groups other than amino-acyl groups"/>
    <property type="evidence" value="ECO:0007669"/>
    <property type="project" value="InterPro"/>
</dbReference>
<evidence type="ECO:0000313" key="2">
    <source>
        <dbReference type="EMBL" id="RHF82299.1"/>
    </source>
</evidence>
<dbReference type="RefSeq" id="WP_118203719.1">
    <property type="nucleotide sequence ID" value="NZ_QRHP01000018.1"/>
</dbReference>
<proteinExistence type="predicted"/>
<keyword evidence="2" id="KW-0808">Transferase</keyword>
<dbReference type="Gene3D" id="3.40.630.30">
    <property type="match status" value="1"/>
</dbReference>
<dbReference type="Pfam" id="PF00583">
    <property type="entry name" value="Acetyltransf_1"/>
    <property type="match status" value="1"/>
</dbReference>
<dbReference type="PROSITE" id="PS51186">
    <property type="entry name" value="GNAT"/>
    <property type="match status" value="1"/>
</dbReference>
<evidence type="ECO:0000259" key="1">
    <source>
        <dbReference type="PROSITE" id="PS51186"/>
    </source>
</evidence>
<reference evidence="2 3" key="1">
    <citation type="submission" date="2018-08" db="EMBL/GenBank/DDBJ databases">
        <title>A genome reference for cultivated species of the human gut microbiota.</title>
        <authorList>
            <person name="Zou Y."/>
            <person name="Xue W."/>
            <person name="Luo G."/>
        </authorList>
    </citation>
    <scope>NUCLEOTIDE SEQUENCE [LARGE SCALE GENOMIC DNA]</scope>
    <source>
        <strain evidence="2 3">AM23-23AC</strain>
    </source>
</reference>
<comment type="caution">
    <text evidence="2">The sequence shown here is derived from an EMBL/GenBank/DDBJ whole genome shotgun (WGS) entry which is preliminary data.</text>
</comment>
<dbReference type="EMBL" id="QRHP01000018">
    <property type="protein sequence ID" value="RHF82299.1"/>
    <property type="molecule type" value="Genomic_DNA"/>
</dbReference>
<sequence>MMIQKIFSFDEYEGFVNELSKHPQYSDPHFTYDKNNLYCSLKSKDKHAYVVLENGITKGLFVFIVLPDDRYVEMLIGFSKEEEVFIEMLEYMERNYCGYQMDFVFNPQNMAIYKPLKLKGAIFEPEQMKMIQGGFVPNVSTSNIETLSDKWMKQYYDLHNTDTYWTAKRIVSALDKFRVFLVVKDEQVLGYLDVQSCYDINEIYALYVKPEVVSQGYELALLANAIELNRPNQMMVVVDVDNREEVDLYTAAGFVKLEGHNSITAYIK</sequence>